<dbReference type="GO" id="GO:0046872">
    <property type="term" value="F:metal ion binding"/>
    <property type="evidence" value="ECO:0007669"/>
    <property type="project" value="UniProtKB-KW"/>
</dbReference>
<keyword evidence="9" id="KW-0460">Magnesium</keyword>
<evidence type="ECO:0000313" key="12">
    <source>
        <dbReference type="Proteomes" id="UP000681706"/>
    </source>
</evidence>
<dbReference type="GO" id="GO:0003968">
    <property type="term" value="F:RNA-directed RNA polymerase activity"/>
    <property type="evidence" value="ECO:0007669"/>
    <property type="project" value="UniProtKB-KW"/>
</dbReference>
<dbReference type="SUPFAM" id="SSF56672">
    <property type="entry name" value="DNA/RNA polymerases"/>
    <property type="match status" value="1"/>
</dbReference>
<keyword evidence="12" id="KW-1185">Reference proteome</keyword>
<evidence type="ECO:0000256" key="1">
    <source>
        <dbReference type="ARBA" id="ARBA00012494"/>
    </source>
</evidence>
<evidence type="ECO:0000313" key="11">
    <source>
        <dbReference type="EMBL" id="DAD52465.1"/>
    </source>
</evidence>
<evidence type="ECO:0000259" key="10">
    <source>
        <dbReference type="PROSITE" id="PS50522"/>
    </source>
</evidence>
<dbReference type="Proteomes" id="UP000681706">
    <property type="component" value="Segment"/>
</dbReference>
<dbReference type="RefSeq" id="YP_010769171.1">
    <property type="nucleotide sequence ID" value="NC_073897.1"/>
</dbReference>
<keyword evidence="2 11" id="KW-0696">RNA-directed RNA polymerase</keyword>
<reference evidence="11" key="1">
    <citation type="submission" date="2020-09" db="EMBL/GenBank/DDBJ databases">
        <title>Leviviricetes taxonomy.</title>
        <authorList>
            <person name="Stockdale S.R."/>
            <person name="Callanan J."/>
            <person name="Adriaenssens E.M."/>
            <person name="Kuhn J.H."/>
            <person name="Rumnieks J."/>
            <person name="Shkoporov A."/>
            <person name="Draper L.A."/>
            <person name="Ross P."/>
            <person name="Hill C."/>
        </authorList>
    </citation>
    <scope>NUCLEOTIDE SEQUENCE</scope>
</reference>
<feature type="binding site" evidence="9">
    <location>
        <position position="373"/>
    </location>
    <ligand>
        <name>Mg(2+)</name>
        <dbReference type="ChEBI" id="CHEBI:18420"/>
        <label>2</label>
    </ligand>
</feature>
<evidence type="ECO:0000256" key="8">
    <source>
        <dbReference type="ARBA" id="ARBA00048744"/>
    </source>
</evidence>
<evidence type="ECO:0000256" key="7">
    <source>
        <dbReference type="ARBA" id="ARBA00030248"/>
    </source>
</evidence>
<keyword evidence="4" id="KW-0548">Nucleotidyltransferase</keyword>
<comment type="cofactor">
    <cofactor evidence="9">
        <name>Mg(2+)</name>
        <dbReference type="ChEBI" id="CHEBI:18420"/>
    </cofactor>
    <text evidence="9">Binds 2 Mg(2+) per subunit.</text>
</comment>
<comment type="catalytic activity">
    <reaction evidence="8">
        <text>RNA(n) + a ribonucleoside 5'-triphosphate = RNA(n+1) + diphosphate</text>
        <dbReference type="Rhea" id="RHEA:21248"/>
        <dbReference type="Rhea" id="RHEA-COMP:14527"/>
        <dbReference type="Rhea" id="RHEA-COMP:17342"/>
        <dbReference type="ChEBI" id="CHEBI:33019"/>
        <dbReference type="ChEBI" id="CHEBI:61557"/>
        <dbReference type="ChEBI" id="CHEBI:140395"/>
        <dbReference type="EC" id="2.7.7.48"/>
    </reaction>
</comment>
<keyword evidence="9" id="KW-0479">Metal-binding</keyword>
<evidence type="ECO:0000256" key="5">
    <source>
        <dbReference type="ARBA" id="ARBA00022741"/>
    </source>
</evidence>
<dbReference type="InterPro" id="IPR007096">
    <property type="entry name" value="RNA-dir_Rpol_cat_phage"/>
</dbReference>
<evidence type="ECO:0000256" key="2">
    <source>
        <dbReference type="ARBA" id="ARBA00022484"/>
    </source>
</evidence>
<feature type="binding site" evidence="9">
    <location>
        <position position="372"/>
    </location>
    <ligand>
        <name>Mg(2+)</name>
        <dbReference type="ChEBI" id="CHEBI:18420"/>
        <label>2</label>
    </ligand>
</feature>
<dbReference type="GO" id="GO:0039694">
    <property type="term" value="P:viral RNA genome replication"/>
    <property type="evidence" value="ECO:0007669"/>
    <property type="project" value="InterPro"/>
</dbReference>
<dbReference type="EC" id="2.7.7.48" evidence="1"/>
<name>A0A8S5L468_9VIRU</name>
<dbReference type="KEGG" id="vg:80398109"/>
<keyword evidence="3" id="KW-0808">Transferase</keyword>
<gene>
    <name evidence="11" type="primary">SRR5466728_3_3</name>
</gene>
<dbReference type="Pfam" id="PF03431">
    <property type="entry name" value="RNA_replicase_B"/>
    <property type="match status" value="1"/>
</dbReference>
<keyword evidence="6" id="KW-0693">Viral RNA replication</keyword>
<feature type="binding site" evidence="9">
    <location>
        <position position="288"/>
    </location>
    <ligand>
        <name>Mg(2+)</name>
        <dbReference type="ChEBI" id="CHEBI:18420"/>
        <label>2</label>
    </ligand>
</feature>
<accession>A0A8S5L468</accession>
<keyword evidence="5" id="KW-0547">Nucleotide-binding</keyword>
<dbReference type="GO" id="GO:0000166">
    <property type="term" value="F:nucleotide binding"/>
    <property type="evidence" value="ECO:0007669"/>
    <property type="project" value="UniProtKB-KW"/>
</dbReference>
<evidence type="ECO:0000256" key="4">
    <source>
        <dbReference type="ARBA" id="ARBA00022695"/>
    </source>
</evidence>
<proteinExistence type="predicted"/>
<protein>
    <recommendedName>
        <fullName evidence="1">RNA-directed RNA polymerase</fullName>
        <ecNumber evidence="1">2.7.7.48</ecNumber>
    </recommendedName>
    <alternativeName>
        <fullName evidence="7">RNA replicase beta chain</fullName>
    </alternativeName>
</protein>
<sequence>MSTKARQKRARAGTNCTERDIAVEAFRLFCKNVGSPFSDRALNLLDRKDYLGLASLDINPSDYDNAYSFHLDYTVHGYLRKYQGFITDSAKLEKEAKLNLEKVEAKNRETNEILRHWRHSRDVDRILLYAKRKIASILGPFKFSKVLPHCEWGSGATSSLNRRSASLDKKILERRLSVTQRCVRYARAYMEHDIHWMAARLGTEVLGPVSPLSGEFLIVEDGRFTTVPKTVKTLRPIEIQPTLNLFFQKGVGMYIRRQLQKNGINLDDQSRNQVLAALAFANGYSTIDLANASDTVTRELVRHLLPEEWYDYLNDIRTHSICVDGSSRKLERFSAMGNGFTFELESLIFYAIASAVRDDLGAYDAVVSVYGDDIIVSRNIAEKLVSYLDSLGFTVNKDKTFIDGSFYESCGKHYFNGVDVTPIYQKEAILQKIDGRVDNPALVRAANRFIRLANALGRGLFLDAKCQGSFSLFRSSIRLAKPVSGPIWVEGDGHIKDPYYRPKVDIHGTFYIREFRGVGAKRRLVDDAPLYATSLRRGVVVENPFNGFVDIAGVTRTLLSRRRCFLQLVDVPVWASSWRKGD</sequence>
<dbReference type="EMBL" id="BK014111">
    <property type="protein sequence ID" value="DAD52465.1"/>
    <property type="molecule type" value="Genomic_RNA"/>
</dbReference>
<evidence type="ECO:0000256" key="6">
    <source>
        <dbReference type="ARBA" id="ARBA00022953"/>
    </source>
</evidence>
<evidence type="ECO:0000256" key="3">
    <source>
        <dbReference type="ARBA" id="ARBA00022679"/>
    </source>
</evidence>
<dbReference type="InterPro" id="IPR005093">
    <property type="entry name" value="RNArep_beta"/>
</dbReference>
<dbReference type="GeneID" id="80398109"/>
<evidence type="ECO:0000256" key="9">
    <source>
        <dbReference type="PIRSR" id="PIRSR605093-1"/>
    </source>
</evidence>
<organism evidence="11 12">
    <name type="scientific">ssRNA phage SRR5466728_3</name>
    <dbReference type="NCBI Taxonomy" id="2786441"/>
    <lineage>
        <taxon>Viruses</taxon>
        <taxon>Riboviria</taxon>
        <taxon>Orthornavirae</taxon>
        <taxon>Lenarviricota</taxon>
        <taxon>Leviviricetes</taxon>
        <taxon>Norzivirales</taxon>
        <taxon>Fiersviridae</taxon>
        <taxon>Cahrpivirus</taxon>
        <taxon>Cahrpivirus caenivivens</taxon>
    </lineage>
</organism>
<dbReference type="PROSITE" id="PS50522">
    <property type="entry name" value="RDRP_PHAGE"/>
    <property type="match status" value="1"/>
</dbReference>
<feature type="domain" description="RdRp catalytic" evidence="10">
    <location>
        <begin position="273"/>
        <end position="404"/>
    </location>
</feature>
<dbReference type="InterPro" id="IPR043502">
    <property type="entry name" value="DNA/RNA_pol_sf"/>
</dbReference>